<dbReference type="InterPro" id="IPR050268">
    <property type="entry name" value="NADH-dep_flavin_reductase"/>
</dbReference>
<keyword evidence="6" id="KW-1185">Reference proteome</keyword>
<evidence type="ECO:0000259" key="4">
    <source>
        <dbReference type="SMART" id="SM00903"/>
    </source>
</evidence>
<dbReference type="InterPro" id="IPR002563">
    <property type="entry name" value="Flavin_Rdtase-like_dom"/>
</dbReference>
<evidence type="ECO:0000256" key="2">
    <source>
        <dbReference type="ARBA" id="ARBA00023002"/>
    </source>
</evidence>
<reference evidence="5 6" key="1">
    <citation type="submission" date="2020-08" db="EMBL/GenBank/DDBJ databases">
        <title>Sequencing the genomes of 1000 actinobacteria strains.</title>
        <authorList>
            <person name="Klenk H.-P."/>
        </authorList>
    </citation>
    <scope>NUCLEOTIDE SEQUENCE [LARGE SCALE GENOMIC DNA]</scope>
    <source>
        <strain evidence="5 6">DSM 45784</strain>
    </source>
</reference>
<evidence type="ECO:0000313" key="6">
    <source>
        <dbReference type="Proteomes" id="UP000542210"/>
    </source>
</evidence>
<dbReference type="Gene3D" id="2.30.110.10">
    <property type="entry name" value="Electron Transport, Fmn-binding Protein, Chain A"/>
    <property type="match status" value="1"/>
</dbReference>
<dbReference type="RefSeq" id="WP_184887161.1">
    <property type="nucleotide sequence ID" value="NZ_BOOV01000020.1"/>
</dbReference>
<dbReference type="Pfam" id="PF01613">
    <property type="entry name" value="Flavin_Reduct"/>
    <property type="match status" value="1"/>
</dbReference>
<dbReference type="InterPro" id="IPR012349">
    <property type="entry name" value="Split_barrel_FMN-bd"/>
</dbReference>
<dbReference type="SUPFAM" id="SSF50475">
    <property type="entry name" value="FMN-binding split barrel"/>
    <property type="match status" value="1"/>
</dbReference>
<feature type="domain" description="Flavin reductase like" evidence="4">
    <location>
        <begin position="63"/>
        <end position="208"/>
    </location>
</feature>
<dbReference type="EMBL" id="JACHND010000001">
    <property type="protein sequence ID" value="MBB4705440.1"/>
    <property type="molecule type" value="Genomic_DNA"/>
</dbReference>
<feature type="compositionally biased region" description="Low complexity" evidence="3">
    <location>
        <begin position="28"/>
        <end position="37"/>
    </location>
</feature>
<dbReference type="Proteomes" id="UP000542210">
    <property type="component" value="Unassembled WGS sequence"/>
</dbReference>
<proteinExistence type="inferred from homology"/>
<dbReference type="GO" id="GO:0042602">
    <property type="term" value="F:riboflavin reductase (NADPH) activity"/>
    <property type="evidence" value="ECO:0007669"/>
    <property type="project" value="TreeGrafter"/>
</dbReference>
<dbReference type="SMART" id="SM00903">
    <property type="entry name" value="Flavin_Reduct"/>
    <property type="match status" value="1"/>
</dbReference>
<keyword evidence="2" id="KW-0560">Oxidoreductase</keyword>
<comment type="similarity">
    <text evidence="1">Belongs to the non-flavoprotein flavin reductase family.</text>
</comment>
<feature type="region of interest" description="Disordered" evidence="3">
    <location>
        <begin position="1"/>
        <end position="53"/>
    </location>
</feature>
<dbReference type="AlphaFoldDB" id="A0A7W7DG90"/>
<organism evidence="5 6">
    <name type="scientific">Sphaerisporangium siamense</name>
    <dbReference type="NCBI Taxonomy" id="795645"/>
    <lineage>
        <taxon>Bacteria</taxon>
        <taxon>Bacillati</taxon>
        <taxon>Actinomycetota</taxon>
        <taxon>Actinomycetes</taxon>
        <taxon>Streptosporangiales</taxon>
        <taxon>Streptosporangiaceae</taxon>
        <taxon>Sphaerisporangium</taxon>
    </lineage>
</organism>
<gene>
    <name evidence="5" type="ORF">BJ982_006984</name>
</gene>
<name>A0A7W7DG90_9ACTN</name>
<evidence type="ECO:0000256" key="1">
    <source>
        <dbReference type="ARBA" id="ARBA00008898"/>
    </source>
</evidence>
<dbReference type="PANTHER" id="PTHR30466:SF11">
    <property type="entry name" value="FLAVIN-DEPENDENT MONOOXYGENASE, REDUCTASE SUBUNIT HSAB"/>
    <property type="match status" value="1"/>
</dbReference>
<accession>A0A7W7DG90</accession>
<sequence>MSTPAARVATPRGAVPAHGHTVREDTTAPPVALPPVANGRHDQAGAPEAAQPIVEPRHFRNVLGRFATGVVAITAMDPATGEPAGIAVNSFTSVSLDPPLVAFCVAHTSSTWPRLRQAGRVCVNVLADHHEDVSRQLAARGPDKFAGLAWTSSPGGHPLIDEALAWIDCSIEAEHPAGDHLIVVARVHDLGTHADRGPLLFFRGSYGRFDG</sequence>
<dbReference type="GO" id="GO:0010181">
    <property type="term" value="F:FMN binding"/>
    <property type="evidence" value="ECO:0007669"/>
    <property type="project" value="InterPro"/>
</dbReference>
<dbReference type="PANTHER" id="PTHR30466">
    <property type="entry name" value="FLAVIN REDUCTASE"/>
    <property type="match status" value="1"/>
</dbReference>
<comment type="caution">
    <text evidence="5">The sequence shown here is derived from an EMBL/GenBank/DDBJ whole genome shotgun (WGS) entry which is preliminary data.</text>
</comment>
<evidence type="ECO:0000313" key="5">
    <source>
        <dbReference type="EMBL" id="MBB4705440.1"/>
    </source>
</evidence>
<protein>
    <submittedName>
        <fullName evidence="5">Flavin reductase (DIM6/NTAB) family NADH-FMN oxidoreductase RutF</fullName>
    </submittedName>
</protein>
<evidence type="ECO:0000256" key="3">
    <source>
        <dbReference type="SAM" id="MobiDB-lite"/>
    </source>
</evidence>